<dbReference type="GO" id="GO:0004519">
    <property type="term" value="F:endonuclease activity"/>
    <property type="evidence" value="ECO:0007669"/>
    <property type="project" value="UniProtKB-KW"/>
</dbReference>
<keyword evidence="1" id="KW-0175">Coiled coil</keyword>
<evidence type="ECO:0000256" key="1">
    <source>
        <dbReference type="SAM" id="Coils"/>
    </source>
</evidence>
<feature type="coiled-coil region" evidence="1">
    <location>
        <begin position="123"/>
        <end position="161"/>
    </location>
</feature>
<sequence>MNYKRDVLTDYNFQLDRFERSLKELHYNGLYDPSVLDFAARVALRDLPEGGVTLPQIAEILSSESVGPPHGFDLLQPHPLPEIPALPSLPAEATAPVSQPAPSFFSRIFGEKRQPENQVSAPAAAILKRFEELSRRREEVAQNLQRKLRAEVVELEQIRQACLSKDPAAIRRLMELSFLRHPLPTALSMPASFYLDVPSRIALCTIQIPDFSHLTIVRKRSDSWKAKWLSVGAAERKRSTEAILYSLCLRAAYLVAKSDSGNWFDTVAVNAEQHWHDPATGAPRDGAIASLQALKSELVALQLDRIDAKACFRHFKGISTPSTDKVAPVRPIFVLDKDDDRVVGNRDVAAQMEEETNLAAMPWEDFEQLVRQLFEWEFGRNGVEVKVTRASRDRGVDAIMYDPDPLRGGKFVLQAKRYTRTVDVAAVRDLYGTVVNEGANRGILVATSSYGPDSYEFAKNKPISLVDGPNLIAMLKRHGCAFRIDLEEARRLNME</sequence>
<dbReference type="InterPro" id="IPR011856">
    <property type="entry name" value="tRNA_endonuc-like_dom_sf"/>
</dbReference>
<dbReference type="PANTHER" id="PTHR30015">
    <property type="entry name" value="MRR RESTRICTION SYSTEM PROTEIN"/>
    <property type="match status" value="1"/>
</dbReference>
<dbReference type="Gene3D" id="3.40.1350.10">
    <property type="match status" value="1"/>
</dbReference>
<dbReference type="InterPro" id="IPR011335">
    <property type="entry name" value="Restrct_endonuc-II-like"/>
</dbReference>
<gene>
    <name evidence="3" type="ORF">SS37A_42480</name>
</gene>
<dbReference type="InterPro" id="IPR052906">
    <property type="entry name" value="Type_IV_Methyl-Rstrct_Enzyme"/>
</dbReference>
<evidence type="ECO:0000313" key="4">
    <source>
        <dbReference type="Proteomes" id="UP001317629"/>
    </source>
</evidence>
<keyword evidence="3" id="KW-0255">Endonuclease</keyword>
<keyword evidence="3" id="KW-0378">Hydrolase</keyword>
<keyword evidence="3" id="KW-0540">Nuclease</keyword>
<protein>
    <submittedName>
        <fullName evidence="3">Restriction endonuclease</fullName>
    </submittedName>
</protein>
<geneLocation type="plasmid" evidence="3 4">
    <name>pSS37A-Re-5</name>
</geneLocation>
<dbReference type="InterPro" id="IPR007560">
    <property type="entry name" value="Restrct_endonuc_IV_Mrr"/>
</dbReference>
<reference evidence="3 4" key="1">
    <citation type="journal article" date="2023" name="Int. J. Syst. Evol. Microbiol.">
        <title>Methylocystis iwaonis sp. nov., a type II methane-oxidizing bacterium from surface soil of a rice paddy field in Japan, and emended description of the genus Methylocystis (ex Whittenbury et al. 1970) Bowman et al. 1993.</title>
        <authorList>
            <person name="Kaise H."/>
            <person name="Sawadogo J.B."/>
            <person name="Alam M.S."/>
            <person name="Ueno C."/>
            <person name="Dianou D."/>
            <person name="Shinjo R."/>
            <person name="Asakawa S."/>
        </authorList>
    </citation>
    <scope>NUCLEOTIDE SEQUENCE [LARGE SCALE GENOMIC DNA]</scope>
    <source>
        <strain evidence="3 4">SS37A-Re</strain>
    </source>
</reference>
<organism evidence="3 4">
    <name type="scientific">Methylocystis iwaonis</name>
    <dbReference type="NCBI Taxonomy" id="2885079"/>
    <lineage>
        <taxon>Bacteria</taxon>
        <taxon>Pseudomonadati</taxon>
        <taxon>Pseudomonadota</taxon>
        <taxon>Alphaproteobacteria</taxon>
        <taxon>Hyphomicrobiales</taxon>
        <taxon>Methylocystaceae</taxon>
        <taxon>Methylocystis</taxon>
    </lineage>
</organism>
<keyword evidence="4" id="KW-1185">Reference proteome</keyword>
<accession>A0ABM8EF87</accession>
<dbReference type="SUPFAM" id="SSF52980">
    <property type="entry name" value="Restriction endonuclease-like"/>
    <property type="match status" value="1"/>
</dbReference>
<dbReference type="Pfam" id="PF04471">
    <property type="entry name" value="Mrr_cat"/>
    <property type="match status" value="1"/>
</dbReference>
<evidence type="ECO:0000259" key="2">
    <source>
        <dbReference type="Pfam" id="PF04471"/>
    </source>
</evidence>
<evidence type="ECO:0000313" key="3">
    <source>
        <dbReference type="EMBL" id="BDV36718.1"/>
    </source>
</evidence>
<dbReference type="EMBL" id="AP027147">
    <property type="protein sequence ID" value="BDV36718.1"/>
    <property type="molecule type" value="Genomic_DNA"/>
</dbReference>
<dbReference type="Proteomes" id="UP001317629">
    <property type="component" value="Plasmid pSS37A-Re-5"/>
</dbReference>
<name>A0ABM8EF87_9HYPH</name>
<feature type="domain" description="Restriction endonuclease type IV Mrr" evidence="2">
    <location>
        <begin position="359"/>
        <end position="475"/>
    </location>
</feature>
<dbReference type="PANTHER" id="PTHR30015:SF7">
    <property type="entry name" value="TYPE IV METHYL-DIRECTED RESTRICTION ENZYME ECOKMRR"/>
    <property type="match status" value="1"/>
</dbReference>
<dbReference type="RefSeq" id="WP_281932837.1">
    <property type="nucleotide sequence ID" value="NZ_AP027147.1"/>
</dbReference>
<keyword evidence="3" id="KW-0614">Plasmid</keyword>
<proteinExistence type="predicted"/>